<dbReference type="FunFam" id="2.40.100.10:FF:000014">
    <property type="entry name" value="Peptidyl-prolyl cis-trans isomerase cyp65"/>
    <property type="match status" value="1"/>
</dbReference>
<evidence type="ECO:0000256" key="7">
    <source>
        <dbReference type="ARBA" id="ARBA00022786"/>
    </source>
</evidence>
<dbReference type="GO" id="GO:0000209">
    <property type="term" value="P:protein polyubiquitination"/>
    <property type="evidence" value="ECO:0007669"/>
    <property type="project" value="TreeGrafter"/>
</dbReference>
<evidence type="ECO:0000256" key="9">
    <source>
        <dbReference type="ARBA" id="ARBA00023235"/>
    </source>
</evidence>
<proteinExistence type="inferred from homology"/>
<keyword evidence="14" id="KW-1185">Reference proteome</keyword>
<dbReference type="Proteomes" id="UP000268162">
    <property type="component" value="Unassembled WGS sequence"/>
</dbReference>
<evidence type="ECO:0000256" key="1">
    <source>
        <dbReference type="ARBA" id="ARBA00000900"/>
    </source>
</evidence>
<evidence type="ECO:0000256" key="2">
    <source>
        <dbReference type="ARBA" id="ARBA00000971"/>
    </source>
</evidence>
<dbReference type="InterPro" id="IPR044666">
    <property type="entry name" value="Cyclophilin_A-like"/>
</dbReference>
<comment type="similarity">
    <text evidence="5">Belongs to the cyclophilin-type PPIase family. PPIL2 subfamily.</text>
</comment>
<dbReference type="InterPro" id="IPR024936">
    <property type="entry name" value="Cyclophilin-type_PPIase"/>
</dbReference>
<dbReference type="EC" id="5.2.1.8" evidence="11"/>
<dbReference type="PRINTS" id="PR00153">
    <property type="entry name" value="CSAPPISMRASE"/>
</dbReference>
<evidence type="ECO:0000259" key="12">
    <source>
        <dbReference type="PROSITE" id="PS50072"/>
    </source>
</evidence>
<dbReference type="Pfam" id="PF00160">
    <property type="entry name" value="Pro_isomerase"/>
    <property type="match status" value="1"/>
</dbReference>
<keyword evidence="6" id="KW-0808">Transferase</keyword>
<dbReference type="PANTHER" id="PTHR45625">
    <property type="entry name" value="PEPTIDYL-PROLYL CIS-TRANS ISOMERASE-RELATED"/>
    <property type="match status" value="1"/>
</dbReference>
<dbReference type="InterPro" id="IPR002130">
    <property type="entry name" value="Cyclophilin-type_PPIase_dom"/>
</dbReference>
<comment type="function">
    <text evidence="11">PPIases accelerate the folding of proteins. It catalyzes the cis-trans isomerization of proline imidic peptide bonds in oligopeptides.</text>
</comment>
<dbReference type="GO" id="GO:0006457">
    <property type="term" value="P:protein folding"/>
    <property type="evidence" value="ECO:0007669"/>
    <property type="project" value="InterPro"/>
</dbReference>
<dbReference type="PANTHER" id="PTHR45625:SF1">
    <property type="entry name" value="RING-TYPE E3 UBIQUITIN-PROTEIN LIGASE PPIL2"/>
    <property type="match status" value="1"/>
</dbReference>
<evidence type="ECO:0000256" key="5">
    <source>
        <dbReference type="ARBA" id="ARBA00007930"/>
    </source>
</evidence>
<evidence type="ECO:0000313" key="14">
    <source>
        <dbReference type="Proteomes" id="UP000268162"/>
    </source>
</evidence>
<accession>A0A4Q0A395</accession>
<dbReference type="GO" id="GO:0003755">
    <property type="term" value="F:peptidyl-prolyl cis-trans isomerase activity"/>
    <property type="evidence" value="ECO:0007669"/>
    <property type="project" value="UniProtKB-UniRule"/>
</dbReference>
<comment type="catalytic activity">
    <reaction evidence="2 11">
        <text>[protein]-peptidylproline (omega=180) = [protein]-peptidylproline (omega=0)</text>
        <dbReference type="Rhea" id="RHEA:16237"/>
        <dbReference type="Rhea" id="RHEA-COMP:10747"/>
        <dbReference type="Rhea" id="RHEA-COMP:10748"/>
        <dbReference type="ChEBI" id="CHEBI:83833"/>
        <dbReference type="ChEBI" id="CHEBI:83834"/>
        <dbReference type="EC" id="5.2.1.8"/>
    </reaction>
</comment>
<evidence type="ECO:0000313" key="13">
    <source>
        <dbReference type="EMBL" id="RKP40061.1"/>
    </source>
</evidence>
<dbReference type="PIRSF" id="PIRSF001467">
    <property type="entry name" value="Peptidylpro_ismrse"/>
    <property type="match status" value="1"/>
</dbReference>
<comment type="subcellular location">
    <subcellularLocation>
        <location evidence="4">Nucleus</location>
    </subcellularLocation>
</comment>
<dbReference type="AlphaFoldDB" id="A0A4Q0A395"/>
<gene>
    <name evidence="13" type="ORF">BJ085DRAFT_42717</name>
</gene>
<dbReference type="EMBL" id="ML002228">
    <property type="protein sequence ID" value="RKP40061.1"/>
    <property type="molecule type" value="Genomic_DNA"/>
</dbReference>
<evidence type="ECO:0000256" key="10">
    <source>
        <dbReference type="ARBA" id="ARBA00023242"/>
    </source>
</evidence>
<protein>
    <recommendedName>
        <fullName evidence="11">Peptidyl-prolyl cis-trans isomerase</fullName>
        <shortName evidence="11">PPIase</shortName>
        <ecNumber evidence="11">5.2.1.8</ecNumber>
    </recommendedName>
</protein>
<dbReference type="PROSITE" id="PS50072">
    <property type="entry name" value="CSA_PPIASE_2"/>
    <property type="match status" value="1"/>
</dbReference>
<dbReference type="GO" id="GO:0071013">
    <property type="term" value="C:catalytic step 2 spliceosome"/>
    <property type="evidence" value="ECO:0007669"/>
    <property type="project" value="TreeGrafter"/>
</dbReference>
<name>A0A4Q0A395_9FUNG</name>
<dbReference type="STRING" id="215637.A0A4Q0A395"/>
<dbReference type="InterPro" id="IPR029000">
    <property type="entry name" value="Cyclophilin-like_dom_sf"/>
</dbReference>
<dbReference type="GO" id="GO:0061630">
    <property type="term" value="F:ubiquitin protein ligase activity"/>
    <property type="evidence" value="ECO:0007669"/>
    <property type="project" value="UniProtKB-EC"/>
</dbReference>
<sequence length="168" mass="18977">MFENVKGTGLVKIQTNLGDIDVELQCQIAPRTCYNFIMLAKSGYYRKVPFHRSIKHFMIQGGDPTGTGRGGDSYWKREFPDEIRGKRLSHDRRGILSMANHGRDTNGSQFFFTFRPCKHLDGKHTIFGHIVGGQATLDTMELVPADPTTDRPSRDIHIIDYVANAGMF</sequence>
<keyword evidence="9 11" id="KW-0413">Isomerase</keyword>
<evidence type="ECO:0000256" key="4">
    <source>
        <dbReference type="ARBA" id="ARBA00004123"/>
    </source>
</evidence>
<dbReference type="Gene3D" id="2.40.100.10">
    <property type="entry name" value="Cyclophilin-like"/>
    <property type="match status" value="1"/>
</dbReference>
<evidence type="ECO:0000256" key="6">
    <source>
        <dbReference type="ARBA" id="ARBA00022679"/>
    </source>
</evidence>
<organism evidence="13 14">
    <name type="scientific">Dimargaris cristalligena</name>
    <dbReference type="NCBI Taxonomy" id="215637"/>
    <lineage>
        <taxon>Eukaryota</taxon>
        <taxon>Fungi</taxon>
        <taxon>Fungi incertae sedis</taxon>
        <taxon>Zoopagomycota</taxon>
        <taxon>Kickxellomycotina</taxon>
        <taxon>Dimargaritomycetes</taxon>
        <taxon>Dimargaritales</taxon>
        <taxon>Dimargaritaceae</taxon>
        <taxon>Dimargaris</taxon>
    </lineage>
</organism>
<keyword evidence="10" id="KW-0539">Nucleus</keyword>
<feature type="domain" description="PPIase cyclophilin-type" evidence="12">
    <location>
        <begin position="14"/>
        <end position="163"/>
    </location>
</feature>
<dbReference type="PROSITE" id="PS00170">
    <property type="entry name" value="CSA_PPIASE_1"/>
    <property type="match status" value="1"/>
</dbReference>
<keyword evidence="7" id="KW-0833">Ubl conjugation pathway</keyword>
<evidence type="ECO:0000256" key="3">
    <source>
        <dbReference type="ARBA" id="ARBA00003697"/>
    </source>
</evidence>
<evidence type="ECO:0000256" key="8">
    <source>
        <dbReference type="ARBA" id="ARBA00023110"/>
    </source>
</evidence>
<comment type="function">
    <text evidence="3">May catalyze the cis-trans isomerization of proline imidic peptide bonds in oligopeptides thereby assisting the folding of proteins. May also function as a chaperone, playing a role in intracellular transport of proteins. May also have a protein ubiquitin ligase activity acting as an E3 ubiquitin protein ligase or as a ubiquitin-ubiquitin ligase promoting elongation of ubiquitin chains on proteins.</text>
</comment>
<reference evidence="14" key="1">
    <citation type="journal article" date="2018" name="Nat. Microbiol.">
        <title>Leveraging single-cell genomics to expand the fungal tree of life.</title>
        <authorList>
            <person name="Ahrendt S.R."/>
            <person name="Quandt C.A."/>
            <person name="Ciobanu D."/>
            <person name="Clum A."/>
            <person name="Salamov A."/>
            <person name="Andreopoulos B."/>
            <person name="Cheng J.F."/>
            <person name="Woyke T."/>
            <person name="Pelin A."/>
            <person name="Henrissat B."/>
            <person name="Reynolds N.K."/>
            <person name="Benny G.L."/>
            <person name="Smith M.E."/>
            <person name="James T.Y."/>
            <person name="Grigoriev I.V."/>
        </authorList>
    </citation>
    <scope>NUCLEOTIDE SEQUENCE [LARGE SCALE GENOMIC DNA]</scope>
    <source>
        <strain evidence="14">RSA 468</strain>
    </source>
</reference>
<evidence type="ECO:0000256" key="11">
    <source>
        <dbReference type="RuleBase" id="RU363019"/>
    </source>
</evidence>
<dbReference type="InterPro" id="IPR020892">
    <property type="entry name" value="Cyclophilin-type_PPIase_CS"/>
</dbReference>
<dbReference type="SUPFAM" id="SSF50891">
    <property type="entry name" value="Cyclophilin-like"/>
    <property type="match status" value="1"/>
</dbReference>
<keyword evidence="8 11" id="KW-0697">Rotamase</keyword>
<comment type="catalytic activity">
    <reaction evidence="1">
        <text>S-ubiquitinyl-[E2 ubiquitin-conjugating enzyme]-L-cysteine + [acceptor protein]-L-lysine = [E2 ubiquitin-conjugating enzyme]-L-cysteine + N(6)-ubiquitinyl-[acceptor protein]-L-lysine.</text>
        <dbReference type="EC" id="2.3.2.27"/>
    </reaction>
</comment>